<evidence type="ECO:0000313" key="3">
    <source>
        <dbReference type="Proteomes" id="UP000886724"/>
    </source>
</evidence>
<reference evidence="2" key="1">
    <citation type="journal article" date="2021" name="PeerJ">
        <title>Extensive microbial diversity within the chicken gut microbiome revealed by metagenomics and culture.</title>
        <authorList>
            <person name="Gilroy R."/>
            <person name="Ravi A."/>
            <person name="Getino M."/>
            <person name="Pursley I."/>
            <person name="Horton D.L."/>
            <person name="Alikhan N.F."/>
            <person name="Baker D."/>
            <person name="Gharbi K."/>
            <person name="Hall N."/>
            <person name="Watson M."/>
            <person name="Adriaenssens E.M."/>
            <person name="Foster-Nyarko E."/>
            <person name="Jarju S."/>
            <person name="Secka A."/>
            <person name="Antonio M."/>
            <person name="Oren A."/>
            <person name="Chaudhuri R.R."/>
            <person name="La Ragione R."/>
            <person name="Hildebrand F."/>
            <person name="Pallen M.J."/>
        </authorList>
    </citation>
    <scope>NUCLEOTIDE SEQUENCE</scope>
    <source>
        <strain evidence="2">ChiGjej1B1-14440</strain>
    </source>
</reference>
<evidence type="ECO:0000256" key="1">
    <source>
        <dbReference type="SAM" id="Phobius"/>
    </source>
</evidence>
<reference evidence="2" key="2">
    <citation type="submission" date="2021-04" db="EMBL/GenBank/DDBJ databases">
        <authorList>
            <person name="Gilroy R."/>
        </authorList>
    </citation>
    <scope>NUCLEOTIDE SEQUENCE</scope>
    <source>
        <strain evidence="2">ChiGjej1B1-14440</strain>
    </source>
</reference>
<feature type="transmembrane region" description="Helical" evidence="1">
    <location>
        <begin position="116"/>
        <end position="138"/>
    </location>
</feature>
<feature type="transmembrane region" description="Helical" evidence="1">
    <location>
        <begin position="83"/>
        <end position="104"/>
    </location>
</feature>
<keyword evidence="1" id="KW-0812">Transmembrane</keyword>
<dbReference type="InterPro" id="IPR024529">
    <property type="entry name" value="ECF_trnsprt_substrate-spec"/>
</dbReference>
<feature type="transmembrane region" description="Helical" evidence="1">
    <location>
        <begin position="16"/>
        <end position="36"/>
    </location>
</feature>
<comment type="caution">
    <text evidence="2">The sequence shown here is derived from an EMBL/GenBank/DDBJ whole genome shotgun (WGS) entry which is preliminary data.</text>
</comment>
<organism evidence="2 3">
    <name type="scientific">Candidatus Erysipelatoclostridium merdavium</name>
    <dbReference type="NCBI Taxonomy" id="2838566"/>
    <lineage>
        <taxon>Bacteria</taxon>
        <taxon>Bacillati</taxon>
        <taxon>Bacillota</taxon>
        <taxon>Erysipelotrichia</taxon>
        <taxon>Erysipelotrichales</taxon>
        <taxon>Erysipelotrichales incertae sedis</taxon>
    </lineage>
</organism>
<evidence type="ECO:0000313" key="2">
    <source>
        <dbReference type="EMBL" id="HIX81332.1"/>
    </source>
</evidence>
<feature type="transmembrane region" description="Helical" evidence="1">
    <location>
        <begin position="48"/>
        <end position="71"/>
    </location>
</feature>
<name>A0A9D1XKX1_9FIRM</name>
<dbReference type="Proteomes" id="UP000886724">
    <property type="component" value="Unassembled WGS sequence"/>
</dbReference>
<dbReference type="Gene3D" id="1.10.1760.20">
    <property type="match status" value="1"/>
</dbReference>
<gene>
    <name evidence="2" type="ORF">H9980_05080</name>
</gene>
<dbReference type="Pfam" id="PF12822">
    <property type="entry name" value="ECF_trnsprt"/>
    <property type="match status" value="1"/>
</dbReference>
<accession>A0A9D1XKX1</accession>
<protein>
    <submittedName>
        <fullName evidence="2">ECF transporter S component</fullName>
    </submittedName>
</protein>
<dbReference type="AlphaFoldDB" id="A0A9D1XKX1"/>
<feature type="transmembrane region" description="Helical" evidence="1">
    <location>
        <begin position="144"/>
        <end position="175"/>
    </location>
</feature>
<keyword evidence="1" id="KW-0472">Membrane</keyword>
<dbReference type="EMBL" id="DXET01000113">
    <property type="protein sequence ID" value="HIX81332.1"/>
    <property type="molecule type" value="Genomic_DNA"/>
</dbReference>
<proteinExistence type="predicted"/>
<dbReference type="GO" id="GO:0022857">
    <property type="term" value="F:transmembrane transporter activity"/>
    <property type="evidence" value="ECO:0007669"/>
    <property type="project" value="InterPro"/>
</dbReference>
<sequence>MFYKEEKMKKLSVKEIVLAGFFLALGLVLPFLTMQIPSFGSMLLPMHIPVILCGFICGGPLGLIVGFIVPLLRSALFSMPPMFPTAIAMAFELAAYGFLSGFLYNRLSKKTSNIYLSLIIAMLGGRVVWGIVSVILYGMSGQSFAFAMFIAGAFSQAIPGIILQLILIPAIIIALQKARLIK</sequence>
<keyword evidence="1" id="KW-1133">Transmembrane helix</keyword>